<feature type="repeat" description="ARM" evidence="2">
    <location>
        <begin position="288"/>
        <end position="330"/>
    </location>
</feature>
<evidence type="ECO:0000313" key="5">
    <source>
        <dbReference type="Proteomes" id="UP000036987"/>
    </source>
</evidence>
<sequence>MVSPQITKCLSPASSTSTRVQRTIGHSMRTFRSRILEPDRSTSFNSSASSIVDELSDSVVDFHLHELSKDTCVSNVKHHHHLLDISQDFCDFHSSFASSGSDISGELQRLAHVIPQNEVVAATDGEVGGGEGGWLDSENTNNHFISSLSSLEMEDTDVESIEPIVRSCVEILNGACTSSKKSAASRLRFLAKNRSDFRILIGTFPNAIPSLIPLLRSTEPALQENAVTALLNLSLEERNKASIAYAGAIKPLIYVLKTGTSTAKQNAACALLSLSIVEDNRLTIASSGAIPPLVSLLINGSSRGKKDAVTTLYKLCSVRQNKERAVRAGAVAPLVGMVVENGDGMMEKAIVVLNSLAEVSEGRKAIVEEGGIQVLVEALVDGSAKGREFAVVTLLQLCDDRVCGRSNAEHRALLVREGAIPPLVALSQSSSVRTKQKAGILLAFLRELRQDGSSSA</sequence>
<feature type="repeat" description="ARM" evidence="2">
    <location>
        <begin position="329"/>
        <end position="371"/>
    </location>
</feature>
<accession>A0A0K9NRB5</accession>
<dbReference type="GO" id="GO:0005634">
    <property type="term" value="C:nucleus"/>
    <property type="evidence" value="ECO:0000318"/>
    <property type="project" value="GO_Central"/>
</dbReference>
<dbReference type="Gene3D" id="1.25.10.10">
    <property type="entry name" value="Leucine-rich Repeat Variant"/>
    <property type="match status" value="2"/>
</dbReference>
<reference evidence="5" key="1">
    <citation type="journal article" date="2016" name="Nature">
        <title>The genome of the seagrass Zostera marina reveals angiosperm adaptation to the sea.</title>
        <authorList>
            <person name="Olsen J.L."/>
            <person name="Rouze P."/>
            <person name="Verhelst B."/>
            <person name="Lin Y.-C."/>
            <person name="Bayer T."/>
            <person name="Collen J."/>
            <person name="Dattolo E."/>
            <person name="De Paoli E."/>
            <person name="Dittami S."/>
            <person name="Maumus F."/>
            <person name="Michel G."/>
            <person name="Kersting A."/>
            <person name="Lauritano C."/>
            <person name="Lohaus R."/>
            <person name="Toepel M."/>
            <person name="Tonon T."/>
            <person name="Vanneste K."/>
            <person name="Amirebrahimi M."/>
            <person name="Brakel J."/>
            <person name="Bostroem C."/>
            <person name="Chovatia M."/>
            <person name="Grimwood J."/>
            <person name="Jenkins J.W."/>
            <person name="Jueterbock A."/>
            <person name="Mraz A."/>
            <person name="Stam W.T."/>
            <person name="Tice H."/>
            <person name="Bornberg-Bauer E."/>
            <person name="Green P.J."/>
            <person name="Pearson G.A."/>
            <person name="Procaccini G."/>
            <person name="Duarte C.M."/>
            <person name="Schmutz J."/>
            <person name="Reusch T.B.H."/>
            <person name="Van de Peer Y."/>
        </authorList>
    </citation>
    <scope>NUCLEOTIDE SEQUENCE [LARGE SCALE GENOMIC DNA]</scope>
    <source>
        <strain evidence="5">cv. Finnish</strain>
    </source>
</reference>
<name>A0A0K9NRB5_ZOSMR</name>
<dbReference type="EMBL" id="LFYR01001803">
    <property type="protein sequence ID" value="KMZ59128.1"/>
    <property type="molecule type" value="Genomic_DNA"/>
</dbReference>
<gene>
    <name evidence="4" type="ORF">ZOSMA_6G00570</name>
</gene>
<proteinExistence type="predicted"/>
<evidence type="ECO:0000313" key="4">
    <source>
        <dbReference type="EMBL" id="KMZ59128.1"/>
    </source>
</evidence>
<evidence type="ECO:0000256" key="2">
    <source>
        <dbReference type="PROSITE-ProRule" id="PRU00259"/>
    </source>
</evidence>
<dbReference type="AlphaFoldDB" id="A0A0K9NRB5"/>
<protein>
    <submittedName>
        <fullName evidence="4">U-box domain-containing protein</fullName>
    </submittedName>
</protein>
<dbReference type="Proteomes" id="UP000036987">
    <property type="component" value="Unassembled WGS sequence"/>
</dbReference>
<evidence type="ECO:0000259" key="3">
    <source>
        <dbReference type="Pfam" id="PF25598"/>
    </source>
</evidence>
<organism evidence="4 5">
    <name type="scientific">Zostera marina</name>
    <name type="common">Eelgrass</name>
    <dbReference type="NCBI Taxonomy" id="29655"/>
    <lineage>
        <taxon>Eukaryota</taxon>
        <taxon>Viridiplantae</taxon>
        <taxon>Streptophyta</taxon>
        <taxon>Embryophyta</taxon>
        <taxon>Tracheophyta</taxon>
        <taxon>Spermatophyta</taxon>
        <taxon>Magnoliopsida</taxon>
        <taxon>Liliopsida</taxon>
        <taxon>Zosteraceae</taxon>
        <taxon>Zostera</taxon>
    </lineage>
</organism>
<dbReference type="InterPro" id="IPR016024">
    <property type="entry name" value="ARM-type_fold"/>
</dbReference>
<dbReference type="OMA" id="RQEPLCF"/>
<dbReference type="PANTHER" id="PTHR23315:SF129">
    <property type="entry name" value="ARM REPEAT SUPERFAMILY PROTEIN"/>
    <property type="match status" value="1"/>
</dbReference>
<dbReference type="InterPro" id="IPR000225">
    <property type="entry name" value="Armadillo"/>
</dbReference>
<feature type="repeat" description="ARM" evidence="2">
    <location>
        <begin position="206"/>
        <end position="248"/>
    </location>
</feature>
<dbReference type="GO" id="GO:0005737">
    <property type="term" value="C:cytoplasm"/>
    <property type="evidence" value="ECO:0000318"/>
    <property type="project" value="GO_Central"/>
</dbReference>
<dbReference type="SUPFAM" id="SSF48371">
    <property type="entry name" value="ARM repeat"/>
    <property type="match status" value="1"/>
</dbReference>
<dbReference type="OrthoDB" id="7537227at2759"/>
<comment type="caution">
    <text evidence="4">The sequence shown here is derived from an EMBL/GenBank/DDBJ whole genome shotgun (WGS) entry which is preliminary data.</text>
</comment>
<dbReference type="Pfam" id="PF25598">
    <property type="entry name" value="ARM_PUB"/>
    <property type="match status" value="1"/>
</dbReference>
<dbReference type="STRING" id="29655.A0A0K9NRB5"/>
<dbReference type="InterPro" id="IPR011989">
    <property type="entry name" value="ARM-like"/>
</dbReference>
<dbReference type="PROSITE" id="PS50176">
    <property type="entry name" value="ARM_REPEAT"/>
    <property type="match status" value="3"/>
</dbReference>
<dbReference type="InterPro" id="IPR058678">
    <property type="entry name" value="ARM_PUB"/>
</dbReference>
<dbReference type="PANTHER" id="PTHR23315">
    <property type="entry name" value="U BOX DOMAIN-CONTAINING"/>
    <property type="match status" value="1"/>
</dbReference>
<keyword evidence="1" id="KW-0833">Ubl conjugation pathway</keyword>
<dbReference type="SMART" id="SM00185">
    <property type="entry name" value="ARM"/>
    <property type="match status" value="6"/>
</dbReference>
<evidence type="ECO:0000256" key="1">
    <source>
        <dbReference type="ARBA" id="ARBA00022786"/>
    </source>
</evidence>
<feature type="domain" description="U-box" evidence="3">
    <location>
        <begin position="182"/>
        <end position="445"/>
    </location>
</feature>
<keyword evidence="5" id="KW-1185">Reference proteome</keyword>